<evidence type="ECO:0000313" key="1">
    <source>
        <dbReference type="EMBL" id="KAJ3547623.1"/>
    </source>
</evidence>
<organism evidence="1 2">
    <name type="scientific">Phlebia brevispora</name>
    <dbReference type="NCBI Taxonomy" id="194682"/>
    <lineage>
        <taxon>Eukaryota</taxon>
        <taxon>Fungi</taxon>
        <taxon>Dikarya</taxon>
        <taxon>Basidiomycota</taxon>
        <taxon>Agaricomycotina</taxon>
        <taxon>Agaricomycetes</taxon>
        <taxon>Polyporales</taxon>
        <taxon>Meruliaceae</taxon>
        <taxon>Phlebia</taxon>
    </lineage>
</organism>
<comment type="caution">
    <text evidence="1">The sequence shown here is derived from an EMBL/GenBank/DDBJ whole genome shotgun (WGS) entry which is preliminary data.</text>
</comment>
<dbReference type="Proteomes" id="UP001148662">
    <property type="component" value="Unassembled WGS sequence"/>
</dbReference>
<protein>
    <submittedName>
        <fullName evidence="1">Uncharacterized protein</fullName>
    </submittedName>
</protein>
<gene>
    <name evidence="1" type="ORF">NM688_g5381</name>
</gene>
<keyword evidence="2" id="KW-1185">Reference proteome</keyword>
<reference evidence="1" key="1">
    <citation type="submission" date="2022-07" db="EMBL/GenBank/DDBJ databases">
        <title>Genome Sequence of Phlebia brevispora.</title>
        <authorList>
            <person name="Buettner E."/>
        </authorList>
    </citation>
    <scope>NUCLEOTIDE SEQUENCE</scope>
    <source>
        <strain evidence="1">MPL23</strain>
    </source>
</reference>
<sequence>MGVANLLIAAIATVACILTQVVALPSPLGSPRPLVIWHGMGDSYASPGILEFMEMIRDMHPGIFVHSVYINENLDEDRRAGWFGNLNEQLANVSLQLNSIPELEDGFDALGFSQGGLFFRAYVERYNSPPVHNMIAFGSPHMGVSDLPVCKPWDLLCQLARRATRGGVYGEWAQENLVQAQYFRDPEQLDLYLSRNKWLTSINNEIPDSVNTTYAKNLESLNKLILVLFSEDTTVVPKESAWFGSYAPSNESSSADKAVIPMRLQPLYTENRIGLKTLDQRGDIVLATCVGEHMQLTPDCWKPLVQKYAGGKPDGDVAMDGQTVLTVQ</sequence>
<name>A0ACC1SVY3_9APHY</name>
<evidence type="ECO:0000313" key="2">
    <source>
        <dbReference type="Proteomes" id="UP001148662"/>
    </source>
</evidence>
<accession>A0ACC1SVY3</accession>
<dbReference type="EMBL" id="JANHOG010000985">
    <property type="protein sequence ID" value="KAJ3547623.1"/>
    <property type="molecule type" value="Genomic_DNA"/>
</dbReference>
<proteinExistence type="predicted"/>